<organism evidence="2">
    <name type="scientific">hydrothermal vent metagenome</name>
    <dbReference type="NCBI Taxonomy" id="652676"/>
    <lineage>
        <taxon>unclassified sequences</taxon>
        <taxon>metagenomes</taxon>
        <taxon>ecological metagenomes</taxon>
    </lineage>
</organism>
<reference evidence="2" key="1">
    <citation type="submission" date="2018-06" db="EMBL/GenBank/DDBJ databases">
        <authorList>
            <person name="Zhirakovskaya E."/>
        </authorList>
    </citation>
    <scope>NUCLEOTIDE SEQUENCE</scope>
</reference>
<evidence type="ECO:0000313" key="2">
    <source>
        <dbReference type="EMBL" id="VAW13090.1"/>
    </source>
</evidence>
<feature type="transmembrane region" description="Helical" evidence="1">
    <location>
        <begin position="80"/>
        <end position="98"/>
    </location>
</feature>
<feature type="transmembrane region" description="Helical" evidence="1">
    <location>
        <begin position="130"/>
        <end position="152"/>
    </location>
</feature>
<keyword evidence="1" id="KW-1133">Transmembrane helix</keyword>
<gene>
    <name evidence="2" type="ORF">MNBD_BACTEROID01-1793</name>
</gene>
<feature type="transmembrane region" description="Helical" evidence="1">
    <location>
        <begin position="48"/>
        <end position="68"/>
    </location>
</feature>
<name>A0A3B0T885_9ZZZZ</name>
<dbReference type="AlphaFoldDB" id="A0A3B0T885"/>
<keyword evidence="1" id="KW-0472">Membrane</keyword>
<keyword evidence="1" id="KW-0812">Transmembrane</keyword>
<sequence>MTKVGKLLTIVLWVLLVVSAVLVISLMANISDGGEADPSMVGWINTNLIWVYILLAIGAGSAVVAGILHTISDAAAAKRGLISLGFLLVVALIAYFLASDAIPTFHGVDKYIADGTLTPRISKMIGTGLYATYILLFIAIALIASSSVTKLFK</sequence>
<feature type="transmembrane region" description="Helical" evidence="1">
    <location>
        <begin position="7"/>
        <end position="28"/>
    </location>
</feature>
<accession>A0A3B0T885</accession>
<evidence type="ECO:0000256" key="1">
    <source>
        <dbReference type="SAM" id="Phobius"/>
    </source>
</evidence>
<dbReference type="EMBL" id="UOEP01000018">
    <property type="protein sequence ID" value="VAW13090.1"/>
    <property type="molecule type" value="Genomic_DNA"/>
</dbReference>
<protein>
    <submittedName>
        <fullName evidence="2">Uncharacterized protein</fullName>
    </submittedName>
</protein>
<proteinExistence type="predicted"/>